<feature type="transmembrane region" description="Helical" evidence="11">
    <location>
        <begin position="81"/>
        <end position="102"/>
    </location>
</feature>
<dbReference type="GO" id="GO:0005886">
    <property type="term" value="C:plasma membrane"/>
    <property type="evidence" value="ECO:0007669"/>
    <property type="project" value="UniProtKB-SubCell"/>
</dbReference>
<keyword evidence="9 11" id="KW-0594">Phospholipid biosynthesis</keyword>
<dbReference type="HAMAP" id="MF_01117">
    <property type="entry name" value="CDP_archaeol_synth"/>
    <property type="match status" value="1"/>
</dbReference>
<keyword evidence="4 11" id="KW-0812">Transmembrane</keyword>
<evidence type="ECO:0000256" key="11">
    <source>
        <dbReference type="HAMAP-Rule" id="MF_01117"/>
    </source>
</evidence>
<dbReference type="GO" id="GO:0043338">
    <property type="term" value="F:CDP-2,3-bis-(O-geranylgeranyl)-sn-glycerol synthase activity"/>
    <property type="evidence" value="ECO:0007669"/>
    <property type="project" value="UniProtKB-EC"/>
</dbReference>
<accession>A0A0E3LF49</accession>
<dbReference type="InterPro" id="IPR002726">
    <property type="entry name" value="CarS_archaea"/>
</dbReference>
<comment type="catalytic activity">
    <reaction evidence="11">
        <text>2,3-bis-O-(geranylgeranyl)-sn-glycerol 1-phosphate + CTP + H(+) = CDP-2,3-bis-O-(geranylgeranyl)-sn-glycerol + diphosphate</text>
        <dbReference type="Rhea" id="RHEA:25690"/>
        <dbReference type="ChEBI" id="CHEBI:15378"/>
        <dbReference type="ChEBI" id="CHEBI:33019"/>
        <dbReference type="ChEBI" id="CHEBI:37563"/>
        <dbReference type="ChEBI" id="CHEBI:58837"/>
        <dbReference type="ChEBI" id="CHEBI:58838"/>
        <dbReference type="EC" id="2.7.7.67"/>
    </reaction>
</comment>
<dbReference type="HOGENOM" id="CLU_105710_0_0_2"/>
<dbReference type="InterPro" id="IPR032690">
    <property type="entry name" value="CarS"/>
</dbReference>
<evidence type="ECO:0000313" key="13">
    <source>
        <dbReference type="Proteomes" id="UP000033058"/>
    </source>
</evidence>
<dbReference type="PANTHER" id="PTHR39650:SF1">
    <property type="entry name" value="CDP-ARCHAEOL SYNTHASE"/>
    <property type="match status" value="1"/>
</dbReference>
<comment type="function">
    <text evidence="11">Catalyzes the formation of CDP-2,3-bis-(O-geranylgeranyl)-sn-glycerol (CDP-archaeol) from 2,3-bis-(O-geranylgeranyl)-sn-glycerol 1-phosphate (DGGGP) and CTP. This reaction is the third ether-bond-formation step in the biosynthesis of archaeal membrane lipids.</text>
</comment>
<keyword evidence="7 11" id="KW-0443">Lipid metabolism</keyword>
<dbReference type="GO" id="GO:0046474">
    <property type="term" value="P:glycerophospholipid biosynthetic process"/>
    <property type="evidence" value="ECO:0007669"/>
    <property type="project" value="UniProtKB-UniRule"/>
</dbReference>
<keyword evidence="5 11" id="KW-0460">Magnesium</keyword>
<keyword evidence="6 11" id="KW-1133">Transmembrane helix</keyword>
<keyword evidence="10 11" id="KW-1208">Phospholipid metabolism</keyword>
<evidence type="ECO:0000313" key="12">
    <source>
        <dbReference type="EMBL" id="AKB40151.1"/>
    </source>
</evidence>
<evidence type="ECO:0000256" key="5">
    <source>
        <dbReference type="ARBA" id="ARBA00022842"/>
    </source>
</evidence>
<dbReference type="EMBL" id="CP009509">
    <property type="protein sequence ID" value="AKB40151.1"/>
    <property type="molecule type" value="Genomic_DNA"/>
</dbReference>
<evidence type="ECO:0000256" key="4">
    <source>
        <dbReference type="ARBA" id="ARBA00022692"/>
    </source>
</evidence>
<dbReference type="EC" id="2.7.7.67" evidence="11"/>
<dbReference type="PANTHER" id="PTHR39650">
    <property type="entry name" value="CDP-ARCHAEOL SYNTHASE"/>
    <property type="match status" value="1"/>
</dbReference>
<sequence>MIPAYLSNPFAAVFGGGKPIDGGRTYKDGRRILGDGKTYRGLFSGIFCGFLAGCVEVWLSFRGFEILGIEMPGFGPDYTSSLIVVLALASGALFGDMFKSFFKRRMGLKRGASLPLVDQLDFVVGAWVFTYLAAPEWFVSNFTPGIMLTVIIITPLLHLTTNIIGYFIGVKKEPW</sequence>
<gene>
    <name evidence="11" type="primary">carS</name>
    <name evidence="12" type="ORF">MSMAW_1160</name>
</gene>
<organism evidence="12 13">
    <name type="scientific">Methanosarcina mazei WWM610</name>
    <dbReference type="NCBI Taxonomy" id="1434117"/>
    <lineage>
        <taxon>Archaea</taxon>
        <taxon>Methanobacteriati</taxon>
        <taxon>Methanobacteriota</taxon>
        <taxon>Stenosarchaea group</taxon>
        <taxon>Methanomicrobia</taxon>
        <taxon>Methanosarcinales</taxon>
        <taxon>Methanosarcinaceae</taxon>
        <taxon>Methanosarcina</taxon>
    </lineage>
</organism>
<feature type="transmembrane region" description="Helical" evidence="11">
    <location>
        <begin position="146"/>
        <end position="169"/>
    </location>
</feature>
<comment type="subcellular location">
    <subcellularLocation>
        <location evidence="11">Cell membrane</location>
        <topology evidence="11">Multi-pass membrane protein</topology>
    </subcellularLocation>
</comment>
<evidence type="ECO:0000256" key="7">
    <source>
        <dbReference type="ARBA" id="ARBA00023098"/>
    </source>
</evidence>
<keyword evidence="2 11" id="KW-0444">Lipid biosynthesis</keyword>
<keyword evidence="8 11" id="KW-0472">Membrane</keyword>
<feature type="transmembrane region" description="Helical" evidence="11">
    <location>
        <begin position="114"/>
        <end position="134"/>
    </location>
</feature>
<dbReference type="SMR" id="A0A0E3LF49"/>
<keyword evidence="3 11" id="KW-0808">Transferase</keyword>
<evidence type="ECO:0000256" key="2">
    <source>
        <dbReference type="ARBA" id="ARBA00022516"/>
    </source>
</evidence>
<dbReference type="PATRIC" id="fig|1434117.4.peg.1466"/>
<protein>
    <recommendedName>
        <fullName evidence="11">CDP-archaeol synthase</fullName>
        <ecNumber evidence="11">2.7.7.67</ecNumber>
    </recommendedName>
    <alternativeName>
        <fullName evidence="11">CDP-2,3-bis-(O-geranylgeranyl)-sn-glycerol synthase</fullName>
    </alternativeName>
</protein>
<comment type="pathway">
    <text evidence="11">Membrane lipid metabolism; glycerophospholipid metabolism.</text>
</comment>
<dbReference type="AlphaFoldDB" id="A0A0E3LF49"/>
<dbReference type="Pfam" id="PF01864">
    <property type="entry name" value="CarS-like"/>
    <property type="match status" value="1"/>
</dbReference>
<evidence type="ECO:0000256" key="8">
    <source>
        <dbReference type="ARBA" id="ARBA00023136"/>
    </source>
</evidence>
<dbReference type="UniPathway" id="UPA00940"/>
<evidence type="ECO:0000256" key="1">
    <source>
        <dbReference type="ARBA" id="ARBA00022475"/>
    </source>
</evidence>
<name>A0A0E3LF49_METMZ</name>
<evidence type="ECO:0000256" key="10">
    <source>
        <dbReference type="ARBA" id="ARBA00023264"/>
    </source>
</evidence>
<keyword evidence="1 11" id="KW-1003">Cell membrane</keyword>
<evidence type="ECO:0000256" key="6">
    <source>
        <dbReference type="ARBA" id="ARBA00022989"/>
    </source>
</evidence>
<keyword evidence="12" id="KW-0548">Nucleotidyltransferase</keyword>
<dbReference type="Proteomes" id="UP000033058">
    <property type="component" value="Chromosome"/>
</dbReference>
<evidence type="ECO:0000256" key="3">
    <source>
        <dbReference type="ARBA" id="ARBA00022679"/>
    </source>
</evidence>
<proteinExistence type="inferred from homology"/>
<feature type="transmembrane region" description="Helical" evidence="11">
    <location>
        <begin position="41"/>
        <end position="61"/>
    </location>
</feature>
<comment type="cofactor">
    <cofactor evidence="11">
        <name>Mg(2+)</name>
        <dbReference type="ChEBI" id="CHEBI:18420"/>
    </cofactor>
</comment>
<dbReference type="NCBIfam" id="NF003114">
    <property type="entry name" value="PRK04032.1"/>
    <property type="match status" value="1"/>
</dbReference>
<comment type="similarity">
    <text evidence="11">Belongs to the CDP-archaeol synthase family.</text>
</comment>
<evidence type="ECO:0000256" key="9">
    <source>
        <dbReference type="ARBA" id="ARBA00023209"/>
    </source>
</evidence>
<reference evidence="12 13" key="1">
    <citation type="submission" date="2014-07" db="EMBL/GenBank/DDBJ databases">
        <title>Methanogenic archaea and the global carbon cycle.</title>
        <authorList>
            <person name="Henriksen J.R."/>
            <person name="Luke J."/>
            <person name="Reinhart S."/>
            <person name="Benedict M.N."/>
            <person name="Youngblut N.D."/>
            <person name="Metcalf M.E."/>
            <person name="Whitaker R.J."/>
            <person name="Metcalf W.W."/>
        </authorList>
    </citation>
    <scope>NUCLEOTIDE SEQUENCE [LARGE SCALE GENOMIC DNA]</scope>
    <source>
        <strain evidence="12 13">WWM610</strain>
    </source>
</reference>